<evidence type="ECO:0000256" key="4">
    <source>
        <dbReference type="SAM" id="MobiDB-lite"/>
    </source>
</evidence>
<dbReference type="SUPFAM" id="SSF50978">
    <property type="entry name" value="WD40 repeat-like"/>
    <property type="match status" value="1"/>
</dbReference>
<evidence type="ECO:0000256" key="3">
    <source>
        <dbReference type="ARBA" id="ARBA00022737"/>
    </source>
</evidence>
<evidence type="ECO:0000256" key="1">
    <source>
        <dbReference type="ARBA" id="ARBA00004123"/>
    </source>
</evidence>
<dbReference type="EMBL" id="OU503052">
    <property type="protein sequence ID" value="CAI9780697.1"/>
    <property type="molecule type" value="Genomic_DNA"/>
</dbReference>
<reference evidence="6" key="1">
    <citation type="submission" date="2023-05" db="EMBL/GenBank/DDBJ databases">
        <authorList>
            <person name="Huff M."/>
        </authorList>
    </citation>
    <scope>NUCLEOTIDE SEQUENCE</scope>
</reference>
<sequence length="253" mass="28452">MDIDGVEESSRQVQVRFVTKLKPPYKAPTATLAIPTNITRWRLSDIVNKILEAGVDDWQYQPFDFLIDGKFLRMSLEDFLLSKGISAERVIEIEYIKVVAPRKEDISLHDDWVSAVDGSHDGYILTGCYDGLGRIWKDAGICTHVLEGHTGPLTSVCVINTKGIRIISITWTPSPVHSTPSNEEDKWDIDGFVISSLTIGDRDLNQTDLSKVEDSKPSTVQASKEEKKYLGPHRAPPSQSKLKELNSRKQRFK</sequence>
<organism evidence="6 7">
    <name type="scientific">Fraxinus pennsylvanica</name>
    <dbReference type="NCBI Taxonomy" id="56036"/>
    <lineage>
        <taxon>Eukaryota</taxon>
        <taxon>Viridiplantae</taxon>
        <taxon>Streptophyta</taxon>
        <taxon>Embryophyta</taxon>
        <taxon>Tracheophyta</taxon>
        <taxon>Spermatophyta</taxon>
        <taxon>Magnoliopsida</taxon>
        <taxon>eudicotyledons</taxon>
        <taxon>Gunneridae</taxon>
        <taxon>Pentapetalae</taxon>
        <taxon>asterids</taxon>
        <taxon>lamiids</taxon>
        <taxon>Lamiales</taxon>
        <taxon>Oleaceae</taxon>
        <taxon>Oleeae</taxon>
        <taxon>Fraxinus</taxon>
    </lineage>
</organism>
<dbReference type="Gene3D" id="2.130.10.10">
    <property type="entry name" value="YVTN repeat-like/Quinoprotein amine dehydrogenase"/>
    <property type="match status" value="1"/>
</dbReference>
<proteinExistence type="predicted"/>
<dbReference type="PANTHER" id="PTHR19855">
    <property type="entry name" value="WD40 REPEAT PROTEIN 12, 37"/>
    <property type="match status" value="1"/>
</dbReference>
<feature type="region of interest" description="Disordered" evidence="4">
    <location>
        <begin position="208"/>
        <end position="253"/>
    </location>
</feature>
<name>A0AAD2A906_9LAMI</name>
<protein>
    <recommendedName>
        <fullName evidence="5">NLE domain-containing protein</fullName>
    </recommendedName>
</protein>
<keyword evidence="3" id="KW-0677">Repeat</keyword>
<dbReference type="Proteomes" id="UP000834106">
    <property type="component" value="Chromosome 17"/>
</dbReference>
<gene>
    <name evidence="6" type="ORF">FPE_LOCUS28127</name>
</gene>
<dbReference type="InterPro" id="IPR015943">
    <property type="entry name" value="WD40/YVTN_repeat-like_dom_sf"/>
</dbReference>
<keyword evidence="2" id="KW-0853">WD repeat</keyword>
<evidence type="ECO:0000313" key="6">
    <source>
        <dbReference type="EMBL" id="CAI9780697.1"/>
    </source>
</evidence>
<evidence type="ECO:0000256" key="2">
    <source>
        <dbReference type="ARBA" id="ARBA00022574"/>
    </source>
</evidence>
<dbReference type="GO" id="GO:0005634">
    <property type="term" value="C:nucleus"/>
    <property type="evidence" value="ECO:0007669"/>
    <property type="project" value="UniProtKB-SubCell"/>
</dbReference>
<comment type="subcellular location">
    <subcellularLocation>
        <location evidence="1">Nucleus</location>
    </subcellularLocation>
</comment>
<evidence type="ECO:0000259" key="5">
    <source>
        <dbReference type="Pfam" id="PF08154"/>
    </source>
</evidence>
<feature type="domain" description="NLE" evidence="5">
    <location>
        <begin position="13"/>
        <end position="80"/>
    </location>
</feature>
<dbReference type="Pfam" id="PF08154">
    <property type="entry name" value="NLE"/>
    <property type="match status" value="1"/>
</dbReference>
<dbReference type="AlphaFoldDB" id="A0AAD2A906"/>
<keyword evidence="7" id="KW-1185">Reference proteome</keyword>
<evidence type="ECO:0000313" key="7">
    <source>
        <dbReference type="Proteomes" id="UP000834106"/>
    </source>
</evidence>
<dbReference type="PANTHER" id="PTHR19855:SF11">
    <property type="entry name" value="RIBOSOME BIOGENESIS PROTEIN WDR12"/>
    <property type="match status" value="1"/>
</dbReference>
<accession>A0AAD2A906</accession>
<dbReference type="InterPro" id="IPR012972">
    <property type="entry name" value="NLE"/>
</dbReference>
<dbReference type="InterPro" id="IPR036322">
    <property type="entry name" value="WD40_repeat_dom_sf"/>
</dbReference>